<dbReference type="PROSITE" id="PS51225">
    <property type="entry name" value="MARVEL"/>
    <property type="match status" value="1"/>
</dbReference>
<dbReference type="Pfam" id="PF01284">
    <property type="entry name" value="MARVEL"/>
    <property type="match status" value="1"/>
</dbReference>
<dbReference type="InterPro" id="IPR008253">
    <property type="entry name" value="Marvel"/>
</dbReference>
<dbReference type="PANTHER" id="PTHR22776">
    <property type="entry name" value="MARVEL-CONTAINING POTENTIAL LIPID RAFT-ASSOCIATED PROTEIN"/>
    <property type="match status" value="1"/>
</dbReference>
<feature type="domain" description="MARVEL" evidence="10">
    <location>
        <begin position="9"/>
        <end position="138"/>
    </location>
</feature>
<evidence type="ECO:0000256" key="2">
    <source>
        <dbReference type="ARBA" id="ARBA00022692"/>
    </source>
</evidence>
<reference evidence="11 12" key="1">
    <citation type="journal article" date="2020" name="Nat. Commun.">
        <title>Donkey genomes provide new insights into domestication and selection for coat color.</title>
        <authorList>
            <person name="Wang"/>
            <person name="C."/>
            <person name="Li"/>
            <person name="H."/>
            <person name="Guo"/>
            <person name="Y."/>
            <person name="Huang"/>
            <person name="J."/>
            <person name="Sun"/>
            <person name="Y."/>
            <person name="Min"/>
            <person name="J."/>
            <person name="Wang"/>
            <person name="J."/>
            <person name="Fang"/>
            <person name="X."/>
            <person name="Zhao"/>
            <person name="Z."/>
            <person name="Wang"/>
            <person name="S."/>
            <person name="Zhang"/>
            <person name="Y."/>
            <person name="Liu"/>
            <person name="Q."/>
            <person name="Jiang"/>
            <person name="Q."/>
            <person name="Wang"/>
            <person name="X."/>
            <person name="Guo"/>
            <person name="Y."/>
            <person name="Yang"/>
            <person name="C."/>
            <person name="Wang"/>
            <person name="Y."/>
            <person name="Tian"/>
            <person name="F."/>
            <person name="Zhuang"/>
            <person name="G."/>
            <person name="Fan"/>
            <person name="Y."/>
            <person name="Gao"/>
            <person name="Q."/>
            <person name="Li"/>
            <person name="Y."/>
            <person name="Ju"/>
            <person name="Z."/>
            <person name="Li"/>
            <person name="J."/>
            <person name="Li"/>
            <person name="R."/>
            <person name="Hou"/>
            <person name="M."/>
            <person name="Yang"/>
            <person name="G."/>
            <person name="Liu"/>
            <person name="G."/>
            <person name="Liu"/>
            <person name="W."/>
            <person name="Guo"/>
            <person name="J."/>
            <person name="Pan"/>
            <person name="S."/>
            <person name="Fan"/>
            <person name="G."/>
            <person name="Zhang"/>
            <person name="W."/>
            <person name="Zhang"/>
            <person name="R."/>
            <person name="Yu"/>
            <person name="J."/>
            <person name="Zhang"/>
            <person name="X."/>
            <person name="Yin"/>
            <person name="Q."/>
            <person name="Ji"/>
            <person name="C."/>
            <person name="Jin"/>
            <person name="Y."/>
            <person name="Yue"/>
            <person name="G."/>
            <person name="Liu"/>
            <person name="M."/>
            <person name="Xu"/>
            <person name="J."/>
            <person name="Liu"/>
            <person name="S."/>
            <person name="Jordana"/>
            <person name="J."/>
            <person name="Noce"/>
            <person name="A."/>
            <person name="Amills"/>
            <person name="M."/>
            <person name="Wu"/>
            <person name="D.D."/>
            <person name="Li"/>
            <person name="S."/>
            <person name="Zhou"/>
            <person name="X. and Zhong"/>
            <person name="J."/>
        </authorList>
    </citation>
    <scope>NUCLEOTIDE SEQUENCE [LARGE SCALE GENOMIC DNA]</scope>
</reference>
<dbReference type="GO" id="GO:0042552">
    <property type="term" value="P:myelination"/>
    <property type="evidence" value="ECO:0007669"/>
    <property type="project" value="TreeGrafter"/>
</dbReference>
<dbReference type="Ensembl" id="ENSEAST00005049905.1">
    <property type="protein sequence ID" value="ENSEASP00005035247.1"/>
    <property type="gene ID" value="ENSEASG00005033104.1"/>
</dbReference>
<evidence type="ECO:0000259" key="10">
    <source>
        <dbReference type="PROSITE" id="PS51225"/>
    </source>
</evidence>
<sequence length="173" mass="19706">MTLLSTFEVLIPCQDLLFILQFVFGGLVWILIASSLVPFPQTQAWVMFVSVYCFIGTTVLLFRYMCGANCKRVLDAAYHCTAALFYFSASVLETWATLSMDDGFSYEHYLENVFATVFSYVATLLYMVHAVLSLVIWKKSVEETQWKTLMVISLRPPYSLTGRTENALDRGKK</sequence>
<dbReference type="GO" id="GO:0019911">
    <property type="term" value="F:structural constituent of myelin sheath"/>
    <property type="evidence" value="ECO:0007669"/>
    <property type="project" value="TreeGrafter"/>
</dbReference>
<dbReference type="Proteomes" id="UP000694387">
    <property type="component" value="Chromosome 6"/>
</dbReference>
<organism evidence="11 12">
    <name type="scientific">Equus asinus</name>
    <name type="common">Donkey</name>
    <name type="synonym">Equus africanus asinus</name>
    <dbReference type="NCBI Taxonomy" id="9793"/>
    <lineage>
        <taxon>Eukaryota</taxon>
        <taxon>Metazoa</taxon>
        <taxon>Chordata</taxon>
        <taxon>Craniata</taxon>
        <taxon>Vertebrata</taxon>
        <taxon>Euteleostomi</taxon>
        <taxon>Mammalia</taxon>
        <taxon>Eutheria</taxon>
        <taxon>Laurasiatheria</taxon>
        <taxon>Perissodactyla</taxon>
        <taxon>Equidae</taxon>
        <taxon>Equus</taxon>
    </lineage>
</organism>
<feature type="transmembrane region" description="Helical" evidence="9">
    <location>
        <begin position="45"/>
        <end position="64"/>
    </location>
</feature>
<dbReference type="GeneTree" id="ENSGT00940000154987"/>
<evidence type="ECO:0000256" key="6">
    <source>
        <dbReference type="ARBA" id="ARBA00034721"/>
    </source>
</evidence>
<evidence type="ECO:0000256" key="9">
    <source>
        <dbReference type="SAM" id="Phobius"/>
    </source>
</evidence>
<name>A0A9L0I575_EQUAS</name>
<keyword evidence="5" id="KW-0449">Lipoprotein</keyword>
<dbReference type="AlphaFoldDB" id="A0A9L0I575"/>
<keyword evidence="12" id="KW-1185">Reference proteome</keyword>
<evidence type="ECO:0000256" key="3">
    <source>
        <dbReference type="ARBA" id="ARBA00022989"/>
    </source>
</evidence>
<comment type="similarity">
    <text evidence="6">Belongs to the MAL family.</text>
</comment>
<evidence type="ECO:0000313" key="12">
    <source>
        <dbReference type="Proteomes" id="UP000694387"/>
    </source>
</evidence>
<dbReference type="PRINTS" id="PR01884">
    <property type="entry name" value="MALPROTEIN"/>
</dbReference>
<reference evidence="11" key="2">
    <citation type="submission" date="2025-08" db="UniProtKB">
        <authorList>
            <consortium name="Ensembl"/>
        </authorList>
    </citation>
    <scope>IDENTIFICATION</scope>
</reference>
<accession>A0A9L0I575</accession>
<evidence type="ECO:0000256" key="1">
    <source>
        <dbReference type="ARBA" id="ARBA00004141"/>
    </source>
</evidence>
<dbReference type="GO" id="GO:0016020">
    <property type="term" value="C:membrane"/>
    <property type="evidence" value="ECO:0007669"/>
    <property type="project" value="UniProtKB-SubCell"/>
</dbReference>
<evidence type="ECO:0000256" key="7">
    <source>
        <dbReference type="ARBA" id="ARBA00039981"/>
    </source>
</evidence>
<feature type="transmembrane region" description="Helical" evidence="9">
    <location>
        <begin position="117"/>
        <end position="137"/>
    </location>
</feature>
<evidence type="ECO:0000313" key="11">
    <source>
        <dbReference type="Ensembl" id="ENSEASP00005035247.1"/>
    </source>
</evidence>
<proteinExistence type="inferred from homology"/>
<dbReference type="PANTHER" id="PTHR22776:SF12">
    <property type="entry name" value="MYELIN AND LYMPHOCYTE PROTEIN"/>
    <property type="match status" value="1"/>
</dbReference>
<reference evidence="11" key="3">
    <citation type="submission" date="2025-09" db="UniProtKB">
        <authorList>
            <consortium name="Ensembl"/>
        </authorList>
    </citation>
    <scope>IDENTIFICATION</scope>
</reference>
<keyword evidence="4 8" id="KW-0472">Membrane</keyword>
<dbReference type="InterPro" id="IPR050578">
    <property type="entry name" value="MARVEL-CKLF_proteins"/>
</dbReference>
<keyword evidence="3 9" id="KW-1133">Transmembrane helix</keyword>
<evidence type="ECO:0000256" key="5">
    <source>
        <dbReference type="ARBA" id="ARBA00023288"/>
    </source>
</evidence>
<evidence type="ECO:0000256" key="4">
    <source>
        <dbReference type="ARBA" id="ARBA00023136"/>
    </source>
</evidence>
<feature type="transmembrane region" description="Helical" evidence="9">
    <location>
        <begin position="16"/>
        <end position="39"/>
    </location>
</feature>
<gene>
    <name evidence="11" type="primary">LOC106847898</name>
</gene>
<dbReference type="InterPro" id="IPR013295">
    <property type="entry name" value="MAL"/>
</dbReference>
<comment type="subcellular location">
    <subcellularLocation>
        <location evidence="1">Membrane</location>
        <topology evidence="1">Multi-pass membrane protein</topology>
    </subcellularLocation>
</comment>
<evidence type="ECO:0000256" key="8">
    <source>
        <dbReference type="PROSITE-ProRule" id="PRU00581"/>
    </source>
</evidence>
<protein>
    <recommendedName>
        <fullName evidence="7">Myelin and lymphocyte protein</fullName>
    </recommendedName>
</protein>
<feature type="transmembrane region" description="Helical" evidence="9">
    <location>
        <begin position="76"/>
        <end position="97"/>
    </location>
</feature>
<keyword evidence="2 8" id="KW-0812">Transmembrane</keyword>